<comment type="caution">
    <text evidence="1">The sequence shown here is derived from an EMBL/GenBank/DDBJ whole genome shotgun (WGS) entry which is preliminary data.</text>
</comment>
<evidence type="ECO:0000313" key="2">
    <source>
        <dbReference type="Proteomes" id="UP000240971"/>
    </source>
</evidence>
<gene>
    <name evidence="1" type="ORF">CLV51_1213</name>
</gene>
<reference evidence="1 2" key="1">
    <citation type="submission" date="2018-03" db="EMBL/GenBank/DDBJ databases">
        <title>Genomic Encyclopedia of Archaeal and Bacterial Type Strains, Phase II (KMG-II): from individual species to whole genera.</title>
        <authorList>
            <person name="Goeker M."/>
        </authorList>
    </citation>
    <scope>NUCLEOTIDE SEQUENCE [LARGE SCALE GENOMIC DNA]</scope>
    <source>
        <strain evidence="1 2">DSM 24859</strain>
    </source>
</reference>
<evidence type="ECO:0000313" key="1">
    <source>
        <dbReference type="EMBL" id="PSL41289.1"/>
    </source>
</evidence>
<dbReference type="RefSeq" id="WP_106531563.1">
    <property type="nucleotide sequence ID" value="NZ_PYAW01000021.1"/>
</dbReference>
<protein>
    <submittedName>
        <fullName evidence="1">Uncharacterized protein</fullName>
    </submittedName>
</protein>
<keyword evidence="2" id="KW-1185">Reference proteome</keyword>
<proteinExistence type="predicted"/>
<dbReference type="OrthoDB" id="9840717at2"/>
<dbReference type="EMBL" id="PYAW01000021">
    <property type="protein sequence ID" value="PSL41289.1"/>
    <property type="molecule type" value="Genomic_DNA"/>
</dbReference>
<organism evidence="1 2">
    <name type="scientific">Chitinophaga niastensis</name>
    <dbReference type="NCBI Taxonomy" id="536980"/>
    <lineage>
        <taxon>Bacteria</taxon>
        <taxon>Pseudomonadati</taxon>
        <taxon>Bacteroidota</taxon>
        <taxon>Chitinophagia</taxon>
        <taxon>Chitinophagales</taxon>
        <taxon>Chitinophagaceae</taxon>
        <taxon>Chitinophaga</taxon>
    </lineage>
</organism>
<name>A0A2P8H515_CHINA</name>
<dbReference type="Proteomes" id="UP000240971">
    <property type="component" value="Unassembled WGS sequence"/>
</dbReference>
<sequence length="89" mass="10237">MILHPRIKGFYEYLKTLNIAALTKPDLLLKLKEKGATPTEAAITLYQGFDIPLEESEDIMGKLQLFPQEEIEEIAIQTLEYLYYDGNDD</sequence>
<dbReference type="AlphaFoldDB" id="A0A2P8H515"/>
<accession>A0A2P8H515</accession>